<keyword evidence="2" id="KW-0678">Repressor</keyword>
<accession>A0A660SK02</accession>
<dbReference type="PANTHER" id="PTHR21043">
    <property type="entry name" value="IOJAP SUPERFAMILY ORTHOLOG"/>
    <property type="match status" value="1"/>
</dbReference>
<dbReference type="GO" id="GO:0005737">
    <property type="term" value="C:cytoplasm"/>
    <property type="evidence" value="ECO:0007669"/>
    <property type="project" value="UniProtKB-SubCell"/>
</dbReference>
<sequence>MKKAKTLARMIKGKKGEDIVLLDLRKISPITDFFIIATGLSPIHTRSIADYLIAHDRPHHYEGIESGNWILIDYIDLIVHIFTKETREFYGLERLWGDAPKVSF</sequence>
<evidence type="ECO:0000256" key="1">
    <source>
        <dbReference type="ARBA" id="ARBA00010574"/>
    </source>
</evidence>
<dbReference type="SUPFAM" id="SSF81301">
    <property type="entry name" value="Nucleotidyltransferase"/>
    <property type="match status" value="1"/>
</dbReference>
<dbReference type="InterPro" id="IPR004394">
    <property type="entry name" value="Iojap/RsfS/C7orf30"/>
</dbReference>
<dbReference type="Pfam" id="PF02410">
    <property type="entry name" value="RsfS"/>
    <property type="match status" value="1"/>
</dbReference>
<comment type="subunit">
    <text evidence="2">Interacts with ribosomal protein uL14 (rplN).</text>
</comment>
<dbReference type="Proteomes" id="UP000268469">
    <property type="component" value="Unassembled WGS sequence"/>
</dbReference>
<dbReference type="PANTHER" id="PTHR21043:SF0">
    <property type="entry name" value="MITOCHONDRIAL ASSEMBLY OF RIBOSOMAL LARGE SUBUNIT PROTEIN 1"/>
    <property type="match status" value="1"/>
</dbReference>
<evidence type="ECO:0000313" key="4">
    <source>
        <dbReference type="Proteomes" id="UP000268469"/>
    </source>
</evidence>
<gene>
    <name evidence="2 3" type="primary">rsfS</name>
    <name evidence="3" type="ORF">DRP53_04910</name>
</gene>
<organism evidence="3 4">
    <name type="scientific">candidate division WOR-3 bacterium</name>
    <dbReference type="NCBI Taxonomy" id="2052148"/>
    <lineage>
        <taxon>Bacteria</taxon>
        <taxon>Bacteria division WOR-3</taxon>
    </lineage>
</organism>
<dbReference type="GO" id="GO:0090071">
    <property type="term" value="P:negative regulation of ribosome biogenesis"/>
    <property type="evidence" value="ECO:0007669"/>
    <property type="project" value="UniProtKB-UniRule"/>
</dbReference>
<protein>
    <recommendedName>
        <fullName evidence="2">Ribosomal silencing factor RsfS</fullName>
    </recommendedName>
</protein>
<dbReference type="NCBIfam" id="TIGR00090">
    <property type="entry name" value="rsfS_iojap_ybeB"/>
    <property type="match status" value="1"/>
</dbReference>
<comment type="function">
    <text evidence="2">Functions as a ribosomal silencing factor. Interacts with ribosomal protein uL14 (rplN), blocking formation of intersubunit bridge B8. Prevents association of the 30S and 50S ribosomal subunits and the formation of functional ribosomes, thus repressing translation.</text>
</comment>
<proteinExistence type="inferred from homology"/>
<comment type="similarity">
    <text evidence="1 2">Belongs to the Iojap/RsfS family.</text>
</comment>
<comment type="caution">
    <text evidence="3">The sequence shown here is derived from an EMBL/GenBank/DDBJ whole genome shotgun (WGS) entry which is preliminary data.</text>
</comment>
<dbReference type="GO" id="GO:0017148">
    <property type="term" value="P:negative regulation of translation"/>
    <property type="evidence" value="ECO:0007669"/>
    <property type="project" value="UniProtKB-UniRule"/>
</dbReference>
<keyword evidence="2" id="KW-0963">Cytoplasm</keyword>
<keyword evidence="2" id="KW-0810">Translation regulation</keyword>
<reference evidence="3 4" key="1">
    <citation type="submission" date="2018-06" db="EMBL/GenBank/DDBJ databases">
        <title>Extensive metabolic versatility and redundancy in microbially diverse, dynamic hydrothermal sediments.</title>
        <authorList>
            <person name="Dombrowski N."/>
            <person name="Teske A."/>
            <person name="Baker B.J."/>
        </authorList>
    </citation>
    <scope>NUCLEOTIDE SEQUENCE [LARGE SCALE GENOMIC DNA]</scope>
    <source>
        <strain evidence="3">B36_G15</strain>
    </source>
</reference>
<dbReference type="Gene3D" id="3.30.460.10">
    <property type="entry name" value="Beta Polymerase, domain 2"/>
    <property type="match status" value="1"/>
</dbReference>
<dbReference type="GO" id="GO:0042256">
    <property type="term" value="P:cytosolic ribosome assembly"/>
    <property type="evidence" value="ECO:0007669"/>
    <property type="project" value="UniProtKB-UniRule"/>
</dbReference>
<dbReference type="GO" id="GO:0043023">
    <property type="term" value="F:ribosomal large subunit binding"/>
    <property type="evidence" value="ECO:0007669"/>
    <property type="project" value="TreeGrafter"/>
</dbReference>
<dbReference type="HAMAP" id="MF_01477">
    <property type="entry name" value="Iojap_RsfS"/>
    <property type="match status" value="1"/>
</dbReference>
<evidence type="ECO:0000256" key="2">
    <source>
        <dbReference type="HAMAP-Rule" id="MF_01477"/>
    </source>
</evidence>
<name>A0A660SK02_UNCW3</name>
<comment type="subcellular location">
    <subcellularLocation>
        <location evidence="2">Cytoplasm</location>
    </subcellularLocation>
</comment>
<dbReference type="InterPro" id="IPR043519">
    <property type="entry name" value="NT_sf"/>
</dbReference>
<dbReference type="EMBL" id="QNBE01000039">
    <property type="protein sequence ID" value="RKX70436.1"/>
    <property type="molecule type" value="Genomic_DNA"/>
</dbReference>
<dbReference type="AlphaFoldDB" id="A0A660SK02"/>
<evidence type="ECO:0000313" key="3">
    <source>
        <dbReference type="EMBL" id="RKX70436.1"/>
    </source>
</evidence>